<keyword evidence="5" id="KW-1185">Reference proteome</keyword>
<dbReference type="Pfam" id="PF01522">
    <property type="entry name" value="Polysacc_deac_1"/>
    <property type="match status" value="1"/>
</dbReference>
<dbReference type="PANTHER" id="PTHR34216">
    <property type="match status" value="1"/>
</dbReference>
<dbReference type="GO" id="GO:0005975">
    <property type="term" value="P:carbohydrate metabolic process"/>
    <property type="evidence" value="ECO:0007669"/>
    <property type="project" value="InterPro"/>
</dbReference>
<dbReference type="EMBL" id="JACLCP010000002">
    <property type="protein sequence ID" value="MBC2844976.1"/>
    <property type="molecule type" value="Genomic_DNA"/>
</dbReference>
<evidence type="ECO:0000256" key="1">
    <source>
        <dbReference type="ARBA" id="ARBA00004613"/>
    </source>
</evidence>
<evidence type="ECO:0000313" key="4">
    <source>
        <dbReference type="EMBL" id="MBC2844976.1"/>
    </source>
</evidence>
<reference evidence="4" key="1">
    <citation type="submission" date="2020-08" db="EMBL/GenBank/DDBJ databases">
        <title>Winogradskyella ouciana sp. nov., isolated from the hadal seawater of the Mariana Trench.</title>
        <authorList>
            <person name="He X."/>
        </authorList>
    </citation>
    <scope>NUCLEOTIDE SEQUENCE [LARGE SCALE GENOMIC DNA]</scope>
    <source>
        <strain evidence="4">KCTC 52348</strain>
    </source>
</reference>
<dbReference type="Gene3D" id="3.20.20.370">
    <property type="entry name" value="Glycoside hydrolase/deacetylase"/>
    <property type="match status" value="1"/>
</dbReference>
<sequence>MKTLMLHSVGCEKENWYRKWLSISLDHFENFCKYIVNNNFETIFLDTWIEDPNAKHKIVLTFDDGYLDNWVYAYPILKKYGLKGTIFVNPEFIQDGTDIRFNLEDVWNNKIDESQLSLLGFLNWAELNAMQDSGVIDIQSHSMSHDFHFYSNKIVDIYTGQPKHNWLPWLSQPKRKPYYINEDQSKFVKYGLPIFEYDRALRVRKYIPDEKLVEYSINEYSKLGDSFNKKEFVSKLNTKLNEFPGKYESDEDMRDRYTYELSESKRILEQKLNKPVDFICWPGGGFNQSSVDIAKEAGYKAMTANAKKLVSLDLDDLQIIKRNAMTSFIQTSKRNHYIKNPNFLTNLFKYHNGSKISKYAYRSRKLSLIILDKLF</sequence>
<dbReference type="PANTHER" id="PTHR34216:SF3">
    <property type="entry name" value="POLY-BETA-1,6-N-ACETYL-D-GLUCOSAMINE N-DEACETYLASE"/>
    <property type="match status" value="1"/>
</dbReference>
<evidence type="ECO:0000259" key="3">
    <source>
        <dbReference type="Pfam" id="PF01522"/>
    </source>
</evidence>
<comment type="caution">
    <text evidence="4">The sequence shown here is derived from an EMBL/GenBank/DDBJ whole genome shotgun (WGS) entry which is preliminary data.</text>
</comment>
<organism evidence="4 5">
    <name type="scientific">Winogradskyella flava</name>
    <dbReference type="NCBI Taxonomy" id="1884876"/>
    <lineage>
        <taxon>Bacteria</taxon>
        <taxon>Pseudomonadati</taxon>
        <taxon>Bacteroidota</taxon>
        <taxon>Flavobacteriia</taxon>
        <taxon>Flavobacteriales</taxon>
        <taxon>Flavobacteriaceae</taxon>
        <taxon>Winogradskyella</taxon>
    </lineage>
</organism>
<gene>
    <name evidence="4" type="ORF">H7F21_07725</name>
</gene>
<comment type="subcellular location">
    <subcellularLocation>
        <location evidence="1">Secreted</location>
    </subcellularLocation>
</comment>
<dbReference type="AlphaFoldDB" id="A0A842IT53"/>
<dbReference type="RefSeq" id="WP_185788698.1">
    <property type="nucleotide sequence ID" value="NZ_JACLCP010000002.1"/>
</dbReference>
<dbReference type="SUPFAM" id="SSF88713">
    <property type="entry name" value="Glycoside hydrolase/deacetylase"/>
    <property type="match status" value="1"/>
</dbReference>
<name>A0A842IT53_9FLAO</name>
<evidence type="ECO:0000313" key="5">
    <source>
        <dbReference type="Proteomes" id="UP000533900"/>
    </source>
</evidence>
<proteinExistence type="predicted"/>
<dbReference type="GO" id="GO:0005576">
    <property type="term" value="C:extracellular region"/>
    <property type="evidence" value="ECO:0007669"/>
    <property type="project" value="UniProtKB-SubCell"/>
</dbReference>
<evidence type="ECO:0000256" key="2">
    <source>
        <dbReference type="ARBA" id="ARBA00022729"/>
    </source>
</evidence>
<dbReference type="InterPro" id="IPR002509">
    <property type="entry name" value="NODB_dom"/>
</dbReference>
<accession>A0A842IT53</accession>
<dbReference type="GO" id="GO:0016810">
    <property type="term" value="F:hydrolase activity, acting on carbon-nitrogen (but not peptide) bonds"/>
    <property type="evidence" value="ECO:0007669"/>
    <property type="project" value="InterPro"/>
</dbReference>
<feature type="domain" description="NodB homology" evidence="3">
    <location>
        <begin position="52"/>
        <end position="147"/>
    </location>
</feature>
<dbReference type="InterPro" id="IPR051398">
    <property type="entry name" value="Polysacch_Deacetylase"/>
</dbReference>
<protein>
    <submittedName>
        <fullName evidence="4">Polysaccharide deacetylase family protein</fullName>
    </submittedName>
</protein>
<keyword evidence="2" id="KW-0732">Signal</keyword>
<dbReference type="CDD" id="cd10969">
    <property type="entry name" value="CE4_Ecf1_like_5s"/>
    <property type="match status" value="1"/>
</dbReference>
<dbReference type="Proteomes" id="UP000533900">
    <property type="component" value="Unassembled WGS sequence"/>
</dbReference>
<dbReference type="InterPro" id="IPR011330">
    <property type="entry name" value="Glyco_hydro/deAcase_b/a-brl"/>
</dbReference>